<evidence type="ECO:0000256" key="1">
    <source>
        <dbReference type="SAM" id="SignalP"/>
    </source>
</evidence>
<keyword evidence="1" id="KW-0732">Signal</keyword>
<name>A0A8J6Q871_9FLAO</name>
<dbReference type="GO" id="GO:0008237">
    <property type="term" value="F:metallopeptidase activity"/>
    <property type="evidence" value="ECO:0007669"/>
    <property type="project" value="InterPro"/>
</dbReference>
<dbReference type="Gene3D" id="1.10.390.10">
    <property type="entry name" value="Neutral Protease Domain 2"/>
    <property type="match status" value="1"/>
</dbReference>
<evidence type="ECO:0000313" key="4">
    <source>
        <dbReference type="Proteomes" id="UP000600588"/>
    </source>
</evidence>
<sequence>MVKIKYYLLSVLFISATVFAQEVEKQDIKKGHTNTNKFRQLYDEFSTPNMYRSASGAPGKAYYQQQADYKMDIVLDDKNQKISGYETITYTNNSPDDLKYLWVQLDQNMRAKDSKTPLIEGSGVSDVMRPSQFVSTFMKERFDGGFNIEEVSDTSGDPLPHMINRTMMRIELPEVLKSGDKFSFNVKWWYNINDHVDGRGRSGYEYFPKDGNRTYIIAQFFPRMAVYNDVEGWQNTQFWGREEFALPFGDYEVNITVPADHILDGTGRLMNRKDVFSKKMMERYEQAKKSYDKPVVIVTQEEATAKESQFSEETKTWKLKAENVRDFAFATSRKYIWDMMAVKIGDRDVMAVSLYAKEGNPLWGDWSTKVVGSTLESYSRMTFDYPYHKAISVHAKEQGMEYPMICWNYGRPEEDGTYSDRVKYGMMGVITHEVGHNFFPMIVNSDERQWTWMDEGLNTFVQYVAEQDFGKKYPEALSPGHDHFPSDRGPAKMIVPYMGGDQNFIAPIMSKGINVYQFGNNAYGKPATALNILRETVMGPELFDYAFREYAQRWMFKHPTPEDFFRTMEDASAFDLDWYWRGWFYTTDWVDIGIKDVKKYFVSSKPNKYIKDYLAKTGRSVNNLVPLVFMVEEGSEDYSEDLRDGTVVENSTSLNEYLMDNFTPEERKNIKEPKYFYNITFEKPGGLVMPIIAKYTYADGTSETVTYPAQIWRLNDNEVSKAIASDKEIVSIEIDPKEETADVDTTNNIWPKKEVKTEFDQFKQKIKS</sequence>
<feature type="domain" description="Peptidase M1 membrane alanine aminopeptidase" evidence="2">
    <location>
        <begin position="415"/>
        <end position="583"/>
    </location>
</feature>
<reference evidence="3 4" key="1">
    <citation type="submission" date="2020-09" db="EMBL/GenBank/DDBJ databases">
        <title>TT11 complete genome.</title>
        <authorList>
            <person name="Wu Z."/>
        </authorList>
    </citation>
    <scope>NUCLEOTIDE SEQUENCE [LARGE SCALE GENOMIC DNA]</scope>
    <source>
        <strain evidence="3 4">TT11</strain>
    </source>
</reference>
<dbReference type="CDD" id="cd09604">
    <property type="entry name" value="M1_APN_like"/>
    <property type="match status" value="1"/>
</dbReference>
<organism evidence="3 4">
    <name type="scientific">Aestuariibaculum sediminum</name>
    <dbReference type="NCBI Taxonomy" id="2770637"/>
    <lineage>
        <taxon>Bacteria</taxon>
        <taxon>Pseudomonadati</taxon>
        <taxon>Bacteroidota</taxon>
        <taxon>Flavobacteriia</taxon>
        <taxon>Flavobacteriales</taxon>
        <taxon>Flavobacteriaceae</taxon>
    </lineage>
</organism>
<dbReference type="SUPFAM" id="SSF55486">
    <property type="entry name" value="Metalloproteases ('zincins'), catalytic domain"/>
    <property type="match status" value="1"/>
</dbReference>
<dbReference type="Proteomes" id="UP000600588">
    <property type="component" value="Unassembled WGS sequence"/>
</dbReference>
<dbReference type="EMBL" id="JACVXB010000003">
    <property type="protein sequence ID" value="MBD0832400.1"/>
    <property type="molecule type" value="Genomic_DNA"/>
</dbReference>
<gene>
    <name evidence="3" type="ORF">ICJ83_09660</name>
</gene>
<dbReference type="InterPro" id="IPR014782">
    <property type="entry name" value="Peptidase_M1_dom"/>
</dbReference>
<proteinExistence type="predicted"/>
<feature type="signal peptide" evidence="1">
    <location>
        <begin position="1"/>
        <end position="20"/>
    </location>
</feature>
<evidence type="ECO:0000313" key="3">
    <source>
        <dbReference type="EMBL" id="MBD0832400.1"/>
    </source>
</evidence>
<protein>
    <submittedName>
        <fullName evidence="3">M1 family metallopeptidase</fullName>
    </submittedName>
</protein>
<keyword evidence="4" id="KW-1185">Reference proteome</keyword>
<dbReference type="InterPro" id="IPR027268">
    <property type="entry name" value="Peptidase_M4/M1_CTD_sf"/>
</dbReference>
<accession>A0A8J6Q871</accession>
<comment type="caution">
    <text evidence="3">The sequence shown here is derived from an EMBL/GenBank/DDBJ whole genome shotgun (WGS) entry which is preliminary data.</text>
</comment>
<dbReference type="Pfam" id="PF01433">
    <property type="entry name" value="Peptidase_M1"/>
    <property type="match status" value="1"/>
</dbReference>
<feature type="chain" id="PRO_5035271644" evidence="1">
    <location>
        <begin position="21"/>
        <end position="768"/>
    </location>
</feature>
<dbReference type="GO" id="GO:0008270">
    <property type="term" value="F:zinc ion binding"/>
    <property type="evidence" value="ECO:0007669"/>
    <property type="project" value="InterPro"/>
</dbReference>
<evidence type="ECO:0000259" key="2">
    <source>
        <dbReference type="Pfam" id="PF01433"/>
    </source>
</evidence>
<dbReference type="AlphaFoldDB" id="A0A8J6Q871"/>
<dbReference type="RefSeq" id="WP_188230178.1">
    <property type="nucleotide sequence ID" value="NZ_JACVXB010000003.1"/>
</dbReference>